<organism evidence="2 3">
    <name type="scientific">Mangrovihabitans endophyticus</name>
    <dbReference type="NCBI Taxonomy" id="1751298"/>
    <lineage>
        <taxon>Bacteria</taxon>
        <taxon>Bacillati</taxon>
        <taxon>Actinomycetota</taxon>
        <taxon>Actinomycetes</taxon>
        <taxon>Micromonosporales</taxon>
        <taxon>Micromonosporaceae</taxon>
        <taxon>Mangrovihabitans</taxon>
    </lineage>
</organism>
<evidence type="ECO:0000313" key="2">
    <source>
        <dbReference type="EMBL" id="GGK98069.1"/>
    </source>
</evidence>
<protein>
    <recommendedName>
        <fullName evidence="1">Carrier domain-containing protein</fullName>
    </recommendedName>
</protein>
<dbReference type="InterPro" id="IPR009081">
    <property type="entry name" value="PP-bd_ACP"/>
</dbReference>
<reference evidence="2" key="2">
    <citation type="submission" date="2020-09" db="EMBL/GenBank/DDBJ databases">
        <authorList>
            <person name="Sun Q."/>
            <person name="Zhou Y."/>
        </authorList>
    </citation>
    <scope>NUCLEOTIDE SEQUENCE</scope>
    <source>
        <strain evidence="2">CGMCC 4.7299</strain>
    </source>
</reference>
<reference evidence="2" key="1">
    <citation type="journal article" date="2014" name="Int. J. Syst. Evol. Microbiol.">
        <title>Complete genome sequence of Corynebacterium casei LMG S-19264T (=DSM 44701T), isolated from a smear-ripened cheese.</title>
        <authorList>
            <consortium name="US DOE Joint Genome Institute (JGI-PGF)"/>
            <person name="Walter F."/>
            <person name="Albersmeier A."/>
            <person name="Kalinowski J."/>
            <person name="Ruckert C."/>
        </authorList>
    </citation>
    <scope>NUCLEOTIDE SEQUENCE</scope>
    <source>
        <strain evidence="2">CGMCC 4.7299</strain>
    </source>
</reference>
<dbReference type="AlphaFoldDB" id="A0A8J3BZM8"/>
<dbReference type="InterPro" id="IPR036736">
    <property type="entry name" value="ACP-like_sf"/>
</dbReference>
<name>A0A8J3BZM8_9ACTN</name>
<keyword evidence="3" id="KW-1185">Reference proteome</keyword>
<dbReference type="Gene3D" id="1.10.1200.10">
    <property type="entry name" value="ACP-like"/>
    <property type="match status" value="1"/>
</dbReference>
<dbReference type="Proteomes" id="UP000656042">
    <property type="component" value="Unassembled WGS sequence"/>
</dbReference>
<evidence type="ECO:0000313" key="3">
    <source>
        <dbReference type="Proteomes" id="UP000656042"/>
    </source>
</evidence>
<evidence type="ECO:0000259" key="1">
    <source>
        <dbReference type="Pfam" id="PF00550"/>
    </source>
</evidence>
<feature type="domain" description="Carrier" evidence="1">
    <location>
        <begin position="17"/>
        <end position="82"/>
    </location>
</feature>
<dbReference type="SUPFAM" id="SSF47336">
    <property type="entry name" value="ACP-like"/>
    <property type="match status" value="1"/>
</dbReference>
<sequence>MKTARPLDLGETVADLQRLRDAFRTSLDLPADTPVDELQYQDNAQWDSLAHMSLIAAIEDEFSIMIDTDDVINMSSFQEAVRILGKYGVAFNE</sequence>
<dbReference type="Pfam" id="PF00550">
    <property type="entry name" value="PP-binding"/>
    <property type="match status" value="1"/>
</dbReference>
<proteinExistence type="predicted"/>
<dbReference type="EMBL" id="BMMX01000015">
    <property type="protein sequence ID" value="GGK98069.1"/>
    <property type="molecule type" value="Genomic_DNA"/>
</dbReference>
<gene>
    <name evidence="2" type="ORF">GCM10012284_35390</name>
</gene>
<accession>A0A8J3BZM8</accession>
<comment type="caution">
    <text evidence="2">The sequence shown here is derived from an EMBL/GenBank/DDBJ whole genome shotgun (WGS) entry which is preliminary data.</text>
</comment>